<keyword evidence="2" id="KW-0472">Membrane</keyword>
<feature type="transmembrane region" description="Helical" evidence="2">
    <location>
        <begin position="21"/>
        <end position="41"/>
    </location>
</feature>
<reference evidence="3" key="1">
    <citation type="submission" date="2024-02" db="EMBL/GenBank/DDBJ databases">
        <title>Sediminibacterium planktonica sp. nov. and Sediminibacterium longus sp. nov., isolated from surface lake and river water.</title>
        <authorList>
            <person name="Watanabe K."/>
            <person name="Takemine S."/>
            <person name="Ishii Y."/>
            <person name="Ogata Y."/>
            <person name="Shindo C."/>
            <person name="Suda W."/>
        </authorList>
    </citation>
    <scope>NUCLEOTIDE SEQUENCE</scope>
    <source>
        <strain evidence="3">KACHI17</strain>
    </source>
</reference>
<keyword evidence="2" id="KW-1133">Transmembrane helix</keyword>
<evidence type="ECO:0000256" key="2">
    <source>
        <dbReference type="SAM" id="Phobius"/>
    </source>
</evidence>
<feature type="compositionally biased region" description="Polar residues" evidence="1">
    <location>
        <begin position="161"/>
        <end position="170"/>
    </location>
</feature>
<evidence type="ECO:0000256" key="1">
    <source>
        <dbReference type="SAM" id="MobiDB-lite"/>
    </source>
</evidence>
<keyword evidence="2" id="KW-0812">Transmembrane</keyword>
<name>A0AAT9GGX4_9BACT</name>
<feature type="compositionally biased region" description="Polar residues" evidence="1">
    <location>
        <begin position="76"/>
        <end position="98"/>
    </location>
</feature>
<protein>
    <recommendedName>
        <fullName evidence="4">Energy transducer TonB</fullName>
    </recommendedName>
</protein>
<feature type="region of interest" description="Disordered" evidence="1">
    <location>
        <begin position="55"/>
        <end position="211"/>
    </location>
</feature>
<gene>
    <name evidence="3" type="ORF">KACHI17_07680</name>
</gene>
<evidence type="ECO:0000313" key="3">
    <source>
        <dbReference type="EMBL" id="BFG69887.1"/>
    </source>
</evidence>
<feature type="compositionally biased region" description="Gly residues" evidence="1">
    <location>
        <begin position="200"/>
        <end position="209"/>
    </location>
</feature>
<sequence length="299" mass="31159">MNNHASMTIDFEKEKNIKASLITLVICAALFLLFFMLQWSLPQIPQPDFGEGIEVNLGNSETGLGDIAPQIPGAPSETQDANTPSKSTPTTDQPNITGDENEADDAPVVNKTINKPVTKPLSENKPAITKPTNNTVSNPTPPAPKPKAVFQGGTSTTTSGNNADSYNGVKNQGIAGGKGDQGNPNGNPNSDSYKGNAASGNGGSGGSGGVSIRSGLTGRSFRSIPSFEDDFNENAKVAVDITVDKSGNVTMAVVNPRGTTTTNQNIRNIALRKARSLKLNAGNADEQTGTLVFSFKLKG</sequence>
<dbReference type="EMBL" id="AP029612">
    <property type="protein sequence ID" value="BFG69887.1"/>
    <property type="molecule type" value="Genomic_DNA"/>
</dbReference>
<dbReference type="AlphaFoldDB" id="A0AAT9GGX4"/>
<organism evidence="3">
    <name type="scientific">Sediminibacterium sp. KACHI17</name>
    <dbReference type="NCBI Taxonomy" id="1751071"/>
    <lineage>
        <taxon>Bacteria</taxon>
        <taxon>Pseudomonadati</taxon>
        <taxon>Bacteroidota</taxon>
        <taxon>Chitinophagia</taxon>
        <taxon>Chitinophagales</taxon>
        <taxon>Chitinophagaceae</taxon>
        <taxon>Sediminibacterium</taxon>
    </lineage>
</organism>
<proteinExistence type="predicted"/>
<feature type="compositionally biased region" description="Polar residues" evidence="1">
    <location>
        <begin position="182"/>
        <end position="193"/>
    </location>
</feature>
<accession>A0AAT9GGX4</accession>
<evidence type="ECO:0008006" key="4">
    <source>
        <dbReference type="Google" id="ProtNLM"/>
    </source>
</evidence>